<comment type="caution">
    <text evidence="1">The sequence shown here is derived from an EMBL/GenBank/DDBJ whole genome shotgun (WGS) entry which is preliminary data.</text>
</comment>
<protein>
    <submittedName>
        <fullName evidence="1">DUF952 domain-containing protein</fullName>
    </submittedName>
</protein>
<evidence type="ECO:0000313" key="1">
    <source>
        <dbReference type="EMBL" id="RXK58354.1"/>
    </source>
</evidence>
<keyword evidence="2" id="KW-1185">Reference proteome</keyword>
<proteinExistence type="predicted"/>
<evidence type="ECO:0000313" key="2">
    <source>
        <dbReference type="Proteomes" id="UP000290204"/>
    </source>
</evidence>
<sequence length="99" mass="11095">MPIIYHVTTAAEWTAAKANGYYESPSLKAEGFIHCSQDHQVAGVLERYFTGKADLVKLVIDTDKLTSRFVFEWSPSTEDTFPHVYGTINVDVVVDVIEL</sequence>
<gene>
    <name evidence="1" type="ORF">ESA94_17075</name>
</gene>
<reference evidence="1 2" key="1">
    <citation type="submission" date="2019-01" db="EMBL/GenBank/DDBJ databases">
        <title>Lacibacter sp. strain TTM-7.</title>
        <authorList>
            <person name="Chen W.-M."/>
        </authorList>
    </citation>
    <scope>NUCLEOTIDE SEQUENCE [LARGE SCALE GENOMIC DNA]</scope>
    <source>
        <strain evidence="1 2">TTM-7</strain>
    </source>
</reference>
<dbReference type="RefSeq" id="WP_129132154.1">
    <property type="nucleotide sequence ID" value="NZ_SDHW01000006.1"/>
</dbReference>
<accession>A0A4Q1CEQ0</accession>
<dbReference type="Gene3D" id="3.20.170.20">
    <property type="entry name" value="Protein of unknown function DUF952"/>
    <property type="match status" value="1"/>
</dbReference>
<dbReference type="EMBL" id="SDHW01000006">
    <property type="protein sequence ID" value="RXK58354.1"/>
    <property type="molecule type" value="Genomic_DNA"/>
</dbReference>
<dbReference type="Pfam" id="PF06108">
    <property type="entry name" value="DUF952"/>
    <property type="match status" value="1"/>
</dbReference>
<dbReference type="PANTHER" id="PTHR34129">
    <property type="entry name" value="BLR1139 PROTEIN"/>
    <property type="match status" value="1"/>
</dbReference>
<dbReference type="Proteomes" id="UP000290204">
    <property type="component" value="Unassembled WGS sequence"/>
</dbReference>
<dbReference type="AlphaFoldDB" id="A0A4Q1CEQ0"/>
<dbReference type="SUPFAM" id="SSF56399">
    <property type="entry name" value="ADP-ribosylation"/>
    <property type="match status" value="1"/>
</dbReference>
<dbReference type="OrthoDB" id="5638018at2"/>
<organism evidence="1 2">
    <name type="scientific">Lacibacter luteus</name>
    <dbReference type="NCBI Taxonomy" id="2508719"/>
    <lineage>
        <taxon>Bacteria</taxon>
        <taxon>Pseudomonadati</taxon>
        <taxon>Bacteroidota</taxon>
        <taxon>Chitinophagia</taxon>
        <taxon>Chitinophagales</taxon>
        <taxon>Chitinophagaceae</taxon>
        <taxon>Lacibacter</taxon>
    </lineage>
</organism>
<dbReference type="InterPro" id="IPR009297">
    <property type="entry name" value="DUF952"/>
</dbReference>
<name>A0A4Q1CEQ0_9BACT</name>
<dbReference type="PANTHER" id="PTHR34129:SF1">
    <property type="entry name" value="DUF952 DOMAIN-CONTAINING PROTEIN"/>
    <property type="match status" value="1"/>
</dbReference>